<dbReference type="Proteomes" id="UP001159427">
    <property type="component" value="Unassembled WGS sequence"/>
</dbReference>
<evidence type="ECO:0000313" key="3">
    <source>
        <dbReference type="EMBL" id="CAH3022126.1"/>
    </source>
</evidence>
<evidence type="ECO:0000256" key="2">
    <source>
        <dbReference type="ARBA" id="ARBA00022525"/>
    </source>
</evidence>
<dbReference type="EMBL" id="CALNXI010000207">
    <property type="protein sequence ID" value="CAH3022126.1"/>
    <property type="molecule type" value="Genomic_DNA"/>
</dbReference>
<protein>
    <submittedName>
        <fullName evidence="3">Uncharacterized protein</fullName>
    </submittedName>
</protein>
<name>A0ABN8M2F7_9CNID</name>
<dbReference type="InterPro" id="IPR013273">
    <property type="entry name" value="ADAMTS/ADAMTS-like"/>
</dbReference>
<comment type="subcellular location">
    <subcellularLocation>
        <location evidence="1">Secreted</location>
    </subcellularLocation>
</comment>
<proteinExistence type="predicted"/>
<feature type="non-terminal residue" evidence="3">
    <location>
        <position position="1"/>
    </location>
</feature>
<comment type="caution">
    <text evidence="3">The sequence shown here is derived from an EMBL/GenBank/DDBJ whole genome shotgun (WGS) entry which is preliminary data.</text>
</comment>
<sequence length="433" mass="45695">TSSVLSSENSASISSTPPLPSNCYRVCVCNHSTGNSSYGINMTRSYSMTQSHSMSHNYNMSTLSVNLTSSDVSMNPTPSSVNMSYTASVNATTANYSSSVWPTPSSSVSEPFVCSNQSCWWEVECRTYAPRIASTISYGINPSPSLVLESSSSAITTEPPCLDGFDCNGDCGGGAYLDCEVCIEGNTGVSSLRDCNGICNGTAQNATCGVCLMPGAVNPALDCNNDCRGTATEDECGVCTGGSTGLMANYLKDACGVCNGTNTTCAGCDGIPHSGKEFDACRVCDGDGSTCTDIVKTEPKTISSCHPNVLVFGAGLNSGDHTLCVLYNDTSGEMVVNTTATSTNLTHAQCEFQPWGDYIPGRYNLSVIITQSGQADVKTNTSLQIYYYSCTDLSLTGVVPNEVLLDELPRYVTLEGSGFFDWEETVCYFGPHV</sequence>
<reference evidence="3 4" key="1">
    <citation type="submission" date="2022-05" db="EMBL/GenBank/DDBJ databases">
        <authorList>
            <consortium name="Genoscope - CEA"/>
            <person name="William W."/>
        </authorList>
    </citation>
    <scope>NUCLEOTIDE SEQUENCE [LARGE SCALE GENOMIC DNA]</scope>
</reference>
<keyword evidence="2" id="KW-0964">Secreted</keyword>
<gene>
    <name evidence="3" type="ORF">PEVE_00014229</name>
</gene>
<evidence type="ECO:0000256" key="1">
    <source>
        <dbReference type="ARBA" id="ARBA00004613"/>
    </source>
</evidence>
<keyword evidence="4" id="KW-1185">Reference proteome</keyword>
<evidence type="ECO:0000313" key="4">
    <source>
        <dbReference type="Proteomes" id="UP001159427"/>
    </source>
</evidence>
<dbReference type="PRINTS" id="PR01857">
    <property type="entry name" value="ADAMTSFAMILY"/>
</dbReference>
<accession>A0ABN8M2F7</accession>
<feature type="non-terminal residue" evidence="3">
    <location>
        <position position="433"/>
    </location>
</feature>
<organism evidence="3 4">
    <name type="scientific">Porites evermanni</name>
    <dbReference type="NCBI Taxonomy" id="104178"/>
    <lineage>
        <taxon>Eukaryota</taxon>
        <taxon>Metazoa</taxon>
        <taxon>Cnidaria</taxon>
        <taxon>Anthozoa</taxon>
        <taxon>Hexacorallia</taxon>
        <taxon>Scleractinia</taxon>
        <taxon>Fungiina</taxon>
        <taxon>Poritidae</taxon>
        <taxon>Porites</taxon>
    </lineage>
</organism>